<evidence type="ECO:0000313" key="2">
    <source>
        <dbReference type="Proteomes" id="UP000696280"/>
    </source>
</evidence>
<sequence>MATKIVNLATTGSTTSKPSDWAAHVDAHAQAANQTIAGPLATFYTDAGGHSPESEKANEQLKNISLFAAFSGLQNYKNISDLVEGLRWHTGGVAVVQEDWTKTFSYSDTFKEGLQKIIKDATQSAIAVIDKLPEKWKHAAAELYKASLDILADFLHKTYAPLKNIRRAQADIKAGKWGIIEKGKDAIDVLYKEAVEKLEDLHSHE</sequence>
<protein>
    <submittedName>
        <fullName evidence="1">Uncharacterized protein</fullName>
    </submittedName>
</protein>
<reference evidence="1" key="1">
    <citation type="submission" date="2021-07" db="EMBL/GenBank/DDBJ databases">
        <authorList>
            <person name="Durling M."/>
        </authorList>
    </citation>
    <scope>NUCLEOTIDE SEQUENCE</scope>
</reference>
<dbReference type="EMBL" id="CAJVRL010000052">
    <property type="protein sequence ID" value="CAG8953777.1"/>
    <property type="molecule type" value="Genomic_DNA"/>
</dbReference>
<name>A0A9N9KXG9_9HELO</name>
<accession>A0A9N9KXG9</accession>
<gene>
    <name evidence="1" type="ORF">HYFRA_00006668</name>
</gene>
<dbReference type="OrthoDB" id="10279539at2759"/>
<dbReference type="Proteomes" id="UP000696280">
    <property type="component" value="Unassembled WGS sequence"/>
</dbReference>
<evidence type="ECO:0000313" key="1">
    <source>
        <dbReference type="EMBL" id="CAG8953777.1"/>
    </source>
</evidence>
<dbReference type="AlphaFoldDB" id="A0A9N9KXG9"/>
<keyword evidence="2" id="KW-1185">Reference proteome</keyword>
<proteinExistence type="predicted"/>
<comment type="caution">
    <text evidence="1">The sequence shown here is derived from an EMBL/GenBank/DDBJ whole genome shotgun (WGS) entry which is preliminary data.</text>
</comment>
<organism evidence="1 2">
    <name type="scientific">Hymenoscyphus fraxineus</name>
    <dbReference type="NCBI Taxonomy" id="746836"/>
    <lineage>
        <taxon>Eukaryota</taxon>
        <taxon>Fungi</taxon>
        <taxon>Dikarya</taxon>
        <taxon>Ascomycota</taxon>
        <taxon>Pezizomycotina</taxon>
        <taxon>Leotiomycetes</taxon>
        <taxon>Helotiales</taxon>
        <taxon>Helotiaceae</taxon>
        <taxon>Hymenoscyphus</taxon>
    </lineage>
</organism>